<organism evidence="2 3">
    <name type="scientific">Lasallia pustulata</name>
    <dbReference type="NCBI Taxonomy" id="136370"/>
    <lineage>
        <taxon>Eukaryota</taxon>
        <taxon>Fungi</taxon>
        <taxon>Dikarya</taxon>
        <taxon>Ascomycota</taxon>
        <taxon>Pezizomycotina</taxon>
        <taxon>Lecanoromycetes</taxon>
        <taxon>OSLEUM clade</taxon>
        <taxon>Umbilicariomycetidae</taxon>
        <taxon>Umbilicariales</taxon>
        <taxon>Umbilicariaceae</taxon>
        <taxon>Lasallia</taxon>
    </lineage>
</organism>
<feature type="compositionally biased region" description="Basic and acidic residues" evidence="1">
    <location>
        <begin position="630"/>
        <end position="641"/>
    </location>
</feature>
<proteinExistence type="predicted"/>
<feature type="compositionally biased region" description="Polar residues" evidence="1">
    <location>
        <begin position="122"/>
        <end position="131"/>
    </location>
</feature>
<evidence type="ECO:0000313" key="2">
    <source>
        <dbReference type="EMBL" id="KAA6408354.1"/>
    </source>
</evidence>
<feature type="region of interest" description="Disordered" evidence="1">
    <location>
        <begin position="423"/>
        <end position="443"/>
    </location>
</feature>
<evidence type="ECO:0000313" key="3">
    <source>
        <dbReference type="Proteomes" id="UP000324767"/>
    </source>
</evidence>
<protein>
    <submittedName>
        <fullName evidence="2">Uncharacterized protein</fullName>
    </submittedName>
</protein>
<sequence>MRSDPSALVHASCLSLEPSDVGSQRSRPIRSLADDGPRALEVTYPNLSFEAAEASASISKWEHATSMIPSTPRRHGSNIGKRRAYTPDLSRSAKSLSHSTKMAKIFQEASAGLQETALTPPRQMSANTSRSRLPLPQHKNRMTPNISSIGADPIISPQLLRLRSEARPETTLPTTVAPTPPAIPYDQVIPTPMPYPDTPCGAKYVDRGNWDPPSSGFAEPAAILKGVSNSGSDLDSLPRDFPSSPPAICADWDDGECHSSHGVPLIVPVPYPEPDETNKFLVEAWLKDVPNSSPVPDAGTASEPHLPCSGGDDQTNLYHTPMISRSCSSEDAAVAPQDGSCHVPSRASSNKENVHPISSPLAAPPSTLIPLPLSSFFSSAPCPIQTPSRTNFPLTSSPALRFQHPRTPSGRFAVAPSRRINSRNTAAGNANGTTTDKNTRVTGKCTSPVPLQACKPHSNTADPPPTLTPLPLSSLPAFLSSALCPIQTPSRTKFPFTSSSAPRFQHPRTPSGLFAVAPTRRIKSRSTASGDANGTATGKDTPVIAKCTSPVLLQACKPHSNSAFDVHEDPFEPDQLQLSPDVNCFRKGRGPKRAKARCASYYDIDILGGNSSPTSKRGDLARGKRKMGKERRVLGTHDEREEMCTPEAFVKEAEGAEFEYRA</sequence>
<evidence type="ECO:0000256" key="1">
    <source>
        <dbReference type="SAM" id="MobiDB-lite"/>
    </source>
</evidence>
<feature type="region of interest" description="Disordered" evidence="1">
    <location>
        <begin position="292"/>
        <end position="315"/>
    </location>
</feature>
<dbReference type="AlphaFoldDB" id="A0A5M8PHT6"/>
<comment type="caution">
    <text evidence="2">The sequence shown here is derived from an EMBL/GenBank/DDBJ whole genome shotgun (WGS) entry which is preliminary data.</text>
</comment>
<dbReference type="Proteomes" id="UP000324767">
    <property type="component" value="Unassembled WGS sequence"/>
</dbReference>
<feature type="region of interest" description="Disordered" evidence="1">
    <location>
        <begin position="334"/>
        <end position="355"/>
    </location>
</feature>
<accession>A0A5M8PHT6</accession>
<gene>
    <name evidence="2" type="ORF">FRX48_08096</name>
</gene>
<name>A0A5M8PHT6_9LECA</name>
<dbReference type="EMBL" id="VXIT01000014">
    <property type="protein sequence ID" value="KAA6408354.1"/>
    <property type="molecule type" value="Genomic_DNA"/>
</dbReference>
<reference evidence="2 3" key="1">
    <citation type="submission" date="2019-09" db="EMBL/GenBank/DDBJ databases">
        <title>The hologenome of the rock-dwelling lichen Lasallia pustulata.</title>
        <authorList>
            <person name="Greshake Tzovaras B."/>
            <person name="Segers F."/>
            <person name="Bicker A."/>
            <person name="Dal Grande F."/>
            <person name="Otte J."/>
            <person name="Hankeln T."/>
            <person name="Schmitt I."/>
            <person name="Ebersberger I."/>
        </authorList>
    </citation>
    <scope>NUCLEOTIDE SEQUENCE [LARGE SCALE GENOMIC DNA]</scope>
    <source>
        <strain evidence="2">A1-1</strain>
    </source>
</reference>
<feature type="compositionally biased region" description="Low complexity" evidence="1">
    <location>
        <begin position="424"/>
        <end position="435"/>
    </location>
</feature>
<feature type="region of interest" description="Disordered" evidence="1">
    <location>
        <begin position="612"/>
        <end position="641"/>
    </location>
</feature>
<feature type="region of interest" description="Disordered" evidence="1">
    <location>
        <begin position="113"/>
        <end position="150"/>
    </location>
</feature>
<dbReference type="OrthoDB" id="5374548at2759"/>